<dbReference type="EMBL" id="FXYF01000022">
    <property type="protein sequence ID" value="SMX50413.1"/>
    <property type="molecule type" value="Genomic_DNA"/>
</dbReference>
<evidence type="ECO:0000313" key="2">
    <source>
        <dbReference type="EMBL" id="SMX50413.1"/>
    </source>
</evidence>
<dbReference type="Proteomes" id="UP000207598">
    <property type="component" value="Unassembled WGS sequence"/>
</dbReference>
<keyword evidence="3" id="KW-1185">Reference proteome</keyword>
<evidence type="ECO:0000256" key="1">
    <source>
        <dbReference type="SAM" id="Phobius"/>
    </source>
</evidence>
<sequence length="84" mass="8695">MALIEIVPTATRDNARAHDGERSTSLAPLVQLLVGGALVLATFALWLVPAATVSPSLMLFKLGLSVAMLTGGLGLFSGALHRKV</sequence>
<accession>A0A238L5M8</accession>
<protein>
    <submittedName>
        <fullName evidence="2">Uncharacterized protein</fullName>
    </submittedName>
</protein>
<dbReference type="AlphaFoldDB" id="A0A238L5M8"/>
<gene>
    <name evidence="2" type="ORF">MAA8898_04770</name>
</gene>
<proteinExistence type="predicted"/>
<keyword evidence="1" id="KW-0812">Transmembrane</keyword>
<evidence type="ECO:0000313" key="3">
    <source>
        <dbReference type="Proteomes" id="UP000207598"/>
    </source>
</evidence>
<name>A0A238L5M8_9RHOB</name>
<reference evidence="2 3" key="1">
    <citation type="submission" date="2017-05" db="EMBL/GenBank/DDBJ databases">
        <authorList>
            <person name="Song R."/>
            <person name="Chenine A.L."/>
            <person name="Ruprecht R.M."/>
        </authorList>
    </citation>
    <scope>NUCLEOTIDE SEQUENCE [LARGE SCALE GENOMIC DNA]</scope>
    <source>
        <strain evidence="2 3">CECT 8898</strain>
    </source>
</reference>
<keyword evidence="1" id="KW-0472">Membrane</keyword>
<keyword evidence="1" id="KW-1133">Transmembrane helix</keyword>
<feature type="transmembrane region" description="Helical" evidence="1">
    <location>
        <begin position="59"/>
        <end position="80"/>
    </location>
</feature>
<organism evidence="2 3">
    <name type="scientific">Maliponia aquimaris</name>
    <dbReference type="NCBI Taxonomy" id="1673631"/>
    <lineage>
        <taxon>Bacteria</taxon>
        <taxon>Pseudomonadati</taxon>
        <taxon>Pseudomonadota</taxon>
        <taxon>Alphaproteobacteria</taxon>
        <taxon>Rhodobacterales</taxon>
        <taxon>Paracoccaceae</taxon>
        <taxon>Maliponia</taxon>
    </lineage>
</organism>
<dbReference type="RefSeq" id="WP_094023491.1">
    <property type="nucleotide sequence ID" value="NZ_FXYF01000022.1"/>
</dbReference>
<dbReference type="OrthoDB" id="7725209at2"/>
<feature type="transmembrane region" description="Helical" evidence="1">
    <location>
        <begin position="26"/>
        <end position="47"/>
    </location>
</feature>